<evidence type="ECO:0000256" key="8">
    <source>
        <dbReference type="ARBA" id="ARBA00022630"/>
    </source>
</evidence>
<dbReference type="InterPro" id="IPR003170">
    <property type="entry name" value="MurB"/>
</dbReference>
<sequence length="392" mass="43882">MASPFRQGLLHFPILNPTVSPYHFPKQLHAPPPDPPLRARIYKPLAPQLSRKLDRQQHEARVEHWKWKWKRNGLKIERGTKLLKDLSTWGIGGPCDYFVQVFNRTQLVSAVRCGKSSKLSKFFLAGKLCDVIVSFKGCRFCQENEIPFIIIGNGSNCLFDDSGFRGCVILNRIEFLERIEPGIYRVGSGFGFNRLGLQCSNEGFTGLEFAGGIPGTVGGAVYMNAGANGQETADVVDSVNILTTEYKLQRYRRNELNFGYRYSACQDMNDLAAIVEATFRLQSSGSARTRQLEYLERRKLSQPIREKSAGSVFRNPPDDGVSAAKLIEEAGLKGLRVGGAMVSKIHANFFINAGGSTSQDMLDLIDLVKGQVRRKFDIELQEEISYIQPCNF</sequence>
<evidence type="ECO:0000256" key="3">
    <source>
        <dbReference type="ARBA" id="ARBA00004496"/>
    </source>
</evidence>
<keyword evidence="6" id="KW-0963">Cytoplasm</keyword>
<gene>
    <name evidence="19" type="primary">LOC116207947</name>
</gene>
<evidence type="ECO:0000259" key="17">
    <source>
        <dbReference type="PROSITE" id="PS51387"/>
    </source>
</evidence>
<evidence type="ECO:0000256" key="10">
    <source>
        <dbReference type="ARBA" id="ARBA00022857"/>
    </source>
</evidence>
<dbReference type="Pfam" id="PF02873">
    <property type="entry name" value="MurB_C"/>
    <property type="match status" value="1"/>
</dbReference>
<proteinExistence type="inferred from homology"/>
<evidence type="ECO:0000256" key="11">
    <source>
        <dbReference type="ARBA" id="ARBA00022960"/>
    </source>
</evidence>
<feature type="domain" description="FAD-binding PCMH-type" evidence="17">
    <location>
        <begin position="115"/>
        <end position="284"/>
    </location>
</feature>
<dbReference type="EC" id="1.3.1.98" evidence="5"/>
<dbReference type="OrthoDB" id="66620at2759"/>
<dbReference type="InterPro" id="IPR016169">
    <property type="entry name" value="FAD-bd_PCMH_sub2"/>
</dbReference>
<comment type="cofactor">
    <cofactor evidence="1">
        <name>FAD</name>
        <dbReference type="ChEBI" id="CHEBI:57692"/>
    </cofactor>
</comment>
<dbReference type="GO" id="GO:0071949">
    <property type="term" value="F:FAD binding"/>
    <property type="evidence" value="ECO:0007669"/>
    <property type="project" value="InterPro"/>
</dbReference>
<dbReference type="GO" id="GO:0005829">
    <property type="term" value="C:cytosol"/>
    <property type="evidence" value="ECO:0007669"/>
    <property type="project" value="TreeGrafter"/>
</dbReference>
<evidence type="ECO:0000313" key="19">
    <source>
        <dbReference type="RefSeq" id="XP_031396950.1"/>
    </source>
</evidence>
<dbReference type="InterPro" id="IPR016166">
    <property type="entry name" value="FAD-bd_PCMH"/>
</dbReference>
<evidence type="ECO:0000256" key="13">
    <source>
        <dbReference type="ARBA" id="ARBA00023002"/>
    </source>
</evidence>
<dbReference type="PANTHER" id="PTHR21071:SF4">
    <property type="entry name" value="UDP-N-ACETYLENOLPYRUVOYLGLUCOSAMINE REDUCTASE"/>
    <property type="match status" value="1"/>
</dbReference>
<evidence type="ECO:0000256" key="9">
    <source>
        <dbReference type="ARBA" id="ARBA00022827"/>
    </source>
</evidence>
<reference evidence="19" key="2">
    <citation type="submission" date="2025-08" db="UniProtKB">
        <authorList>
            <consortium name="RefSeq"/>
        </authorList>
    </citation>
    <scope>IDENTIFICATION</scope>
    <source>
        <tissue evidence="19">Leaf</tissue>
    </source>
</reference>
<dbReference type="InterPro" id="IPR036635">
    <property type="entry name" value="MurB_C_sf"/>
</dbReference>
<evidence type="ECO:0000256" key="4">
    <source>
        <dbReference type="ARBA" id="ARBA00004752"/>
    </source>
</evidence>
<dbReference type="Gene3D" id="3.30.465.10">
    <property type="match status" value="1"/>
</dbReference>
<comment type="subcellular location">
    <subcellularLocation>
        <location evidence="3">Cytoplasm</location>
    </subcellularLocation>
</comment>
<name>A0A6P8DL30_PUNGR</name>
<dbReference type="AlphaFoldDB" id="A0A6P8DL30"/>
<dbReference type="GO" id="GO:0071555">
    <property type="term" value="P:cell wall organization"/>
    <property type="evidence" value="ECO:0007669"/>
    <property type="project" value="UniProtKB-KW"/>
</dbReference>
<comment type="pathway">
    <text evidence="4">Cell wall biogenesis; peptidoglycan biosynthesis.</text>
</comment>
<evidence type="ECO:0000256" key="5">
    <source>
        <dbReference type="ARBA" id="ARBA00012518"/>
    </source>
</evidence>
<dbReference type="Gene3D" id="3.30.43.10">
    <property type="entry name" value="Uridine Diphospho-n-acetylenolpyruvylglucosamine Reductase, domain 2"/>
    <property type="match status" value="2"/>
</dbReference>
<evidence type="ECO:0000256" key="7">
    <source>
        <dbReference type="ARBA" id="ARBA00022618"/>
    </source>
</evidence>
<dbReference type="InterPro" id="IPR016167">
    <property type="entry name" value="FAD-bd_PCMH_sub1"/>
</dbReference>
<dbReference type="InterPro" id="IPR006094">
    <property type="entry name" value="Oxid_FAD_bind_N"/>
</dbReference>
<keyword evidence="18" id="KW-1185">Reference proteome</keyword>
<dbReference type="UniPathway" id="UPA00219"/>
<dbReference type="InterPro" id="IPR011601">
    <property type="entry name" value="MurB_C"/>
</dbReference>
<keyword evidence="11" id="KW-0133">Cell shape</keyword>
<dbReference type="GO" id="GO:0051301">
    <property type="term" value="P:cell division"/>
    <property type="evidence" value="ECO:0007669"/>
    <property type="project" value="UniProtKB-KW"/>
</dbReference>
<protein>
    <recommendedName>
        <fullName evidence="5">UDP-N-acetylmuramate dehydrogenase</fullName>
        <ecNumber evidence="5">1.3.1.98</ecNumber>
    </recommendedName>
</protein>
<reference evidence="18" key="1">
    <citation type="journal article" date="2020" name="Plant Biotechnol. J.">
        <title>The pomegranate (Punica granatum L.) draft genome dissects genetic divergence between soft- and hard-seeded cultivars.</title>
        <authorList>
            <person name="Luo X."/>
            <person name="Li H."/>
            <person name="Wu Z."/>
            <person name="Yao W."/>
            <person name="Zhao P."/>
            <person name="Cao D."/>
            <person name="Yu H."/>
            <person name="Li K."/>
            <person name="Poudel K."/>
            <person name="Zhao D."/>
            <person name="Zhang F."/>
            <person name="Xia X."/>
            <person name="Chen L."/>
            <person name="Wang Q."/>
            <person name="Jing D."/>
            <person name="Cao S."/>
        </authorList>
    </citation>
    <scope>NUCLEOTIDE SEQUENCE [LARGE SCALE GENOMIC DNA]</scope>
    <source>
        <strain evidence="18">cv. Tunisia</strain>
    </source>
</reference>
<keyword evidence="14" id="KW-0131">Cell cycle</keyword>
<dbReference type="SUPFAM" id="SSF56194">
    <property type="entry name" value="Uridine diphospho-N-Acetylenolpyruvylglucosamine reductase, MurB, C-terminal domain"/>
    <property type="match status" value="1"/>
</dbReference>
<keyword evidence="9" id="KW-0274">FAD</keyword>
<dbReference type="GO" id="GO:0008360">
    <property type="term" value="P:regulation of cell shape"/>
    <property type="evidence" value="ECO:0007669"/>
    <property type="project" value="UniProtKB-KW"/>
</dbReference>
<keyword evidence="15" id="KW-0961">Cell wall biogenesis/degradation</keyword>
<evidence type="ECO:0000256" key="16">
    <source>
        <dbReference type="ARBA" id="ARBA00048914"/>
    </source>
</evidence>
<dbReference type="GO" id="GO:0008762">
    <property type="term" value="F:UDP-N-acetylmuramate dehydrogenase activity"/>
    <property type="evidence" value="ECO:0007669"/>
    <property type="project" value="UniProtKB-EC"/>
</dbReference>
<dbReference type="HAMAP" id="MF_00037">
    <property type="entry name" value="MurB"/>
    <property type="match status" value="1"/>
</dbReference>
<dbReference type="InterPro" id="IPR036318">
    <property type="entry name" value="FAD-bd_PCMH-like_sf"/>
</dbReference>
<dbReference type="PANTHER" id="PTHR21071">
    <property type="entry name" value="UDP-N-ACETYLENOLPYRUVOYLGLUCOSAMINE REDUCTASE"/>
    <property type="match status" value="1"/>
</dbReference>
<evidence type="ECO:0000256" key="14">
    <source>
        <dbReference type="ARBA" id="ARBA00023306"/>
    </source>
</evidence>
<organism evidence="18 19">
    <name type="scientific">Punica granatum</name>
    <name type="common">Pomegranate</name>
    <dbReference type="NCBI Taxonomy" id="22663"/>
    <lineage>
        <taxon>Eukaryota</taxon>
        <taxon>Viridiplantae</taxon>
        <taxon>Streptophyta</taxon>
        <taxon>Embryophyta</taxon>
        <taxon>Tracheophyta</taxon>
        <taxon>Spermatophyta</taxon>
        <taxon>Magnoliopsida</taxon>
        <taxon>eudicotyledons</taxon>
        <taxon>Gunneridae</taxon>
        <taxon>Pentapetalae</taxon>
        <taxon>rosids</taxon>
        <taxon>malvids</taxon>
        <taxon>Myrtales</taxon>
        <taxon>Lythraceae</taxon>
        <taxon>Punica</taxon>
    </lineage>
</organism>
<evidence type="ECO:0000256" key="12">
    <source>
        <dbReference type="ARBA" id="ARBA00022984"/>
    </source>
</evidence>
<evidence type="ECO:0000313" key="18">
    <source>
        <dbReference type="Proteomes" id="UP000515151"/>
    </source>
</evidence>
<keyword evidence="12" id="KW-0573">Peptidoglycan synthesis</keyword>
<dbReference type="SUPFAM" id="SSF56176">
    <property type="entry name" value="FAD-binding/transporter-associated domain-like"/>
    <property type="match status" value="1"/>
</dbReference>
<comment type="function">
    <text evidence="2">Cell wall formation.</text>
</comment>
<keyword evidence="10" id="KW-0521">NADP</keyword>
<dbReference type="PROSITE" id="PS51387">
    <property type="entry name" value="FAD_PCMH"/>
    <property type="match status" value="1"/>
</dbReference>
<keyword evidence="13" id="KW-0560">Oxidoreductase</keyword>
<dbReference type="Proteomes" id="UP000515151">
    <property type="component" value="Chromosome 5"/>
</dbReference>
<keyword evidence="7" id="KW-0132">Cell division</keyword>
<keyword evidence="8" id="KW-0285">Flavoprotein</keyword>
<comment type="catalytic activity">
    <reaction evidence="16">
        <text>UDP-N-acetyl-alpha-D-muramate + NADP(+) = UDP-N-acetyl-3-O-(1-carboxyvinyl)-alpha-D-glucosamine + NADPH + H(+)</text>
        <dbReference type="Rhea" id="RHEA:12248"/>
        <dbReference type="ChEBI" id="CHEBI:15378"/>
        <dbReference type="ChEBI" id="CHEBI:57783"/>
        <dbReference type="ChEBI" id="CHEBI:58349"/>
        <dbReference type="ChEBI" id="CHEBI:68483"/>
        <dbReference type="ChEBI" id="CHEBI:70757"/>
        <dbReference type="EC" id="1.3.1.98"/>
    </reaction>
</comment>
<evidence type="ECO:0000256" key="15">
    <source>
        <dbReference type="ARBA" id="ARBA00023316"/>
    </source>
</evidence>
<dbReference type="Pfam" id="PF01565">
    <property type="entry name" value="FAD_binding_4"/>
    <property type="match status" value="1"/>
</dbReference>
<dbReference type="Gene3D" id="3.90.78.10">
    <property type="entry name" value="UDP-N-acetylenolpyruvoylglucosamine reductase, C-terminal domain"/>
    <property type="match status" value="1"/>
</dbReference>
<dbReference type="NCBIfam" id="NF010480">
    <property type="entry name" value="PRK13905.1"/>
    <property type="match status" value="1"/>
</dbReference>
<evidence type="ECO:0000256" key="6">
    <source>
        <dbReference type="ARBA" id="ARBA00022490"/>
    </source>
</evidence>
<accession>A0A6P8DL30</accession>
<dbReference type="NCBIfam" id="TIGR00179">
    <property type="entry name" value="murB"/>
    <property type="match status" value="1"/>
</dbReference>
<evidence type="ECO:0000256" key="2">
    <source>
        <dbReference type="ARBA" id="ARBA00003921"/>
    </source>
</evidence>
<evidence type="ECO:0000256" key="1">
    <source>
        <dbReference type="ARBA" id="ARBA00001974"/>
    </source>
</evidence>
<dbReference type="RefSeq" id="XP_031396950.1">
    <property type="nucleotide sequence ID" value="XM_031541090.1"/>
</dbReference>
<dbReference type="GeneID" id="116207947"/>